<organism evidence="8 9">
    <name type="scientific">Nocardioides fonticola</name>
    <dbReference type="NCBI Taxonomy" id="450363"/>
    <lineage>
        <taxon>Bacteria</taxon>
        <taxon>Bacillati</taxon>
        <taxon>Actinomycetota</taxon>
        <taxon>Actinomycetes</taxon>
        <taxon>Propionibacteriales</taxon>
        <taxon>Nocardioidaceae</taxon>
        <taxon>Nocardioides</taxon>
    </lineage>
</organism>
<dbReference type="InterPro" id="IPR045062">
    <property type="entry name" value="Cyt_c_biogenesis_CcsA/CcmC"/>
</dbReference>
<accession>A0ABP7XXA7</accession>
<dbReference type="NCBIfam" id="TIGR03144">
    <property type="entry name" value="cytochr_II_ccsB"/>
    <property type="match status" value="1"/>
</dbReference>
<evidence type="ECO:0000256" key="2">
    <source>
        <dbReference type="ARBA" id="ARBA00022692"/>
    </source>
</evidence>
<feature type="domain" description="Cytochrome c assembly protein" evidence="7">
    <location>
        <begin position="119"/>
        <end position="313"/>
    </location>
</feature>
<reference evidence="9" key="1">
    <citation type="journal article" date="2019" name="Int. J. Syst. Evol. Microbiol.">
        <title>The Global Catalogue of Microorganisms (GCM) 10K type strain sequencing project: providing services to taxonomists for standard genome sequencing and annotation.</title>
        <authorList>
            <consortium name="The Broad Institute Genomics Platform"/>
            <consortium name="The Broad Institute Genome Sequencing Center for Infectious Disease"/>
            <person name="Wu L."/>
            <person name="Ma J."/>
        </authorList>
    </citation>
    <scope>NUCLEOTIDE SEQUENCE [LARGE SCALE GENOMIC DNA]</scope>
    <source>
        <strain evidence="9">JCM 16703</strain>
    </source>
</reference>
<dbReference type="RefSeq" id="WP_344735057.1">
    <property type="nucleotide sequence ID" value="NZ_BAAAZH010000031.1"/>
</dbReference>
<keyword evidence="3" id="KW-0201">Cytochrome c-type biogenesis</keyword>
<evidence type="ECO:0000256" key="6">
    <source>
        <dbReference type="SAM" id="Phobius"/>
    </source>
</evidence>
<dbReference type="Proteomes" id="UP001501495">
    <property type="component" value="Unassembled WGS sequence"/>
</dbReference>
<evidence type="ECO:0000259" key="7">
    <source>
        <dbReference type="Pfam" id="PF01578"/>
    </source>
</evidence>
<evidence type="ECO:0000313" key="8">
    <source>
        <dbReference type="EMBL" id="GAA4127372.1"/>
    </source>
</evidence>
<evidence type="ECO:0000256" key="4">
    <source>
        <dbReference type="ARBA" id="ARBA00022989"/>
    </source>
</evidence>
<protein>
    <submittedName>
        <fullName evidence="8">C-type cytochrome biogenesis protein CcsB</fullName>
    </submittedName>
</protein>
<keyword evidence="5 6" id="KW-0472">Membrane</keyword>
<evidence type="ECO:0000313" key="9">
    <source>
        <dbReference type="Proteomes" id="UP001501495"/>
    </source>
</evidence>
<keyword evidence="2 6" id="KW-0812">Transmembrane</keyword>
<feature type="transmembrane region" description="Helical" evidence="6">
    <location>
        <begin position="168"/>
        <end position="196"/>
    </location>
</feature>
<evidence type="ECO:0000256" key="1">
    <source>
        <dbReference type="ARBA" id="ARBA00004141"/>
    </source>
</evidence>
<gene>
    <name evidence="8" type="primary">ccsB_1</name>
    <name evidence="8" type="ORF">GCM10022215_37780</name>
</gene>
<dbReference type="InterPro" id="IPR017562">
    <property type="entry name" value="Cyt_c_biogenesis_CcsA"/>
</dbReference>
<feature type="transmembrane region" description="Helical" evidence="6">
    <location>
        <begin position="261"/>
        <end position="280"/>
    </location>
</feature>
<dbReference type="EMBL" id="BAAAZH010000031">
    <property type="protein sequence ID" value="GAA4127372.1"/>
    <property type="molecule type" value="Genomic_DNA"/>
</dbReference>
<sequence>MNAVQYSHFSNTAIMSAAIVYCLAMTAHITEWALTRVPAVEPARDRELVSAAGAHSPTAIAAEPVPQSYRRDLAGNLGVSLTVVAFLLHVAGVVSRGLAAGRVPWGNMYEFTITGTVVAVGTYLVWLRFQPVRWLGLAMTGFTVVLLMVAVLLLDVPAGPLVPALQSYWLYIHVTAAMIATGAFTVGALVTLMYLIRSRAEATGRTKGLGSRLPDADTIDALAYQIHAFAFPVWTFAALIAGPIWAKYAWGRYWGWDPKEVWAFITWVAYAAYLHARATAGWRGRKAAYLALAGFAALWFNFIGVNFFLSGLHSYAGK</sequence>
<feature type="transmembrane region" description="Helical" evidence="6">
    <location>
        <begin position="106"/>
        <end position="127"/>
    </location>
</feature>
<proteinExistence type="predicted"/>
<name>A0ABP7XXA7_9ACTN</name>
<feature type="transmembrane region" description="Helical" evidence="6">
    <location>
        <begin position="12"/>
        <end position="34"/>
    </location>
</feature>
<comment type="subcellular location">
    <subcellularLocation>
        <location evidence="1">Membrane</location>
        <topology evidence="1">Multi-pass membrane protein</topology>
    </subcellularLocation>
</comment>
<dbReference type="PANTHER" id="PTHR30071:SF1">
    <property type="entry name" value="CYTOCHROME B_B6 PROTEIN-RELATED"/>
    <property type="match status" value="1"/>
</dbReference>
<comment type="caution">
    <text evidence="8">The sequence shown here is derived from an EMBL/GenBank/DDBJ whole genome shotgun (WGS) entry which is preliminary data.</text>
</comment>
<keyword evidence="9" id="KW-1185">Reference proteome</keyword>
<evidence type="ECO:0000256" key="5">
    <source>
        <dbReference type="ARBA" id="ARBA00023136"/>
    </source>
</evidence>
<dbReference type="Pfam" id="PF01578">
    <property type="entry name" value="Cytochrom_C_asm"/>
    <property type="match status" value="1"/>
</dbReference>
<dbReference type="InterPro" id="IPR002541">
    <property type="entry name" value="Cyt_c_assembly"/>
</dbReference>
<feature type="transmembrane region" description="Helical" evidence="6">
    <location>
        <begin position="134"/>
        <end position="156"/>
    </location>
</feature>
<feature type="transmembrane region" description="Helical" evidence="6">
    <location>
        <begin position="221"/>
        <end position="241"/>
    </location>
</feature>
<feature type="transmembrane region" description="Helical" evidence="6">
    <location>
        <begin position="73"/>
        <end position="94"/>
    </location>
</feature>
<evidence type="ECO:0000256" key="3">
    <source>
        <dbReference type="ARBA" id="ARBA00022748"/>
    </source>
</evidence>
<feature type="transmembrane region" description="Helical" evidence="6">
    <location>
        <begin position="287"/>
        <end position="309"/>
    </location>
</feature>
<dbReference type="PANTHER" id="PTHR30071">
    <property type="entry name" value="HEME EXPORTER PROTEIN C"/>
    <property type="match status" value="1"/>
</dbReference>
<keyword evidence="4 6" id="KW-1133">Transmembrane helix</keyword>